<dbReference type="Proteomes" id="UP001195483">
    <property type="component" value="Unassembled WGS sequence"/>
</dbReference>
<sequence>MKHQDIACTNLGVQQTMVEDRTKVNIKQMSASAPIGSLLTGTQSGPHDMFGKGTGGSGNSDGGSNSSNSGTDAIAFTKYLSTTNQQLATMFTNPESLGAGMNSAASNFEPVNMFGTGTGRLGNTGSISISSTSGTDPTAFMQYLVSINQQLATMFTNSGSMLMGINSGSGNFAGFGSEA</sequence>
<proteinExistence type="predicted"/>
<reference evidence="2" key="3">
    <citation type="submission" date="2023-05" db="EMBL/GenBank/DDBJ databases">
        <authorList>
            <person name="Smith C.H."/>
        </authorList>
    </citation>
    <scope>NUCLEOTIDE SEQUENCE</scope>
    <source>
        <strain evidence="2">CHS0354</strain>
        <tissue evidence="2">Mantle</tissue>
    </source>
</reference>
<gene>
    <name evidence="2" type="ORF">CHS0354_002833</name>
</gene>
<evidence type="ECO:0000313" key="3">
    <source>
        <dbReference type="Proteomes" id="UP001195483"/>
    </source>
</evidence>
<dbReference type="AlphaFoldDB" id="A0AAE0RMV4"/>
<reference evidence="2" key="1">
    <citation type="journal article" date="2021" name="Genome Biol. Evol.">
        <title>A High-Quality Reference Genome for a Parasitic Bivalve with Doubly Uniparental Inheritance (Bivalvia: Unionida).</title>
        <authorList>
            <person name="Smith C.H."/>
        </authorList>
    </citation>
    <scope>NUCLEOTIDE SEQUENCE</scope>
    <source>
        <strain evidence="2">CHS0354</strain>
    </source>
</reference>
<name>A0AAE0RMV4_9BIVA</name>
<evidence type="ECO:0000256" key="1">
    <source>
        <dbReference type="SAM" id="MobiDB-lite"/>
    </source>
</evidence>
<feature type="region of interest" description="Disordered" evidence="1">
    <location>
        <begin position="36"/>
        <end position="68"/>
    </location>
</feature>
<accession>A0AAE0RMV4</accession>
<organism evidence="2 3">
    <name type="scientific">Potamilus streckersoni</name>
    <dbReference type="NCBI Taxonomy" id="2493646"/>
    <lineage>
        <taxon>Eukaryota</taxon>
        <taxon>Metazoa</taxon>
        <taxon>Spiralia</taxon>
        <taxon>Lophotrochozoa</taxon>
        <taxon>Mollusca</taxon>
        <taxon>Bivalvia</taxon>
        <taxon>Autobranchia</taxon>
        <taxon>Heteroconchia</taxon>
        <taxon>Palaeoheterodonta</taxon>
        <taxon>Unionida</taxon>
        <taxon>Unionoidea</taxon>
        <taxon>Unionidae</taxon>
        <taxon>Ambleminae</taxon>
        <taxon>Lampsilini</taxon>
        <taxon>Potamilus</taxon>
    </lineage>
</organism>
<reference evidence="2" key="2">
    <citation type="journal article" date="2021" name="Genome Biol. Evol.">
        <title>Developing a high-quality reference genome for a parasitic bivalve with doubly uniparental inheritance (Bivalvia: Unionida).</title>
        <authorList>
            <person name="Smith C.H."/>
        </authorList>
    </citation>
    <scope>NUCLEOTIDE SEQUENCE</scope>
    <source>
        <strain evidence="2">CHS0354</strain>
        <tissue evidence="2">Mantle</tissue>
    </source>
</reference>
<comment type="caution">
    <text evidence="2">The sequence shown here is derived from an EMBL/GenBank/DDBJ whole genome shotgun (WGS) entry which is preliminary data.</text>
</comment>
<dbReference type="EMBL" id="JAEAOA010000226">
    <property type="protein sequence ID" value="KAK3576230.1"/>
    <property type="molecule type" value="Genomic_DNA"/>
</dbReference>
<keyword evidence="3" id="KW-1185">Reference proteome</keyword>
<protein>
    <submittedName>
        <fullName evidence="2">Uncharacterized protein</fullName>
    </submittedName>
</protein>
<evidence type="ECO:0000313" key="2">
    <source>
        <dbReference type="EMBL" id="KAK3576230.1"/>
    </source>
</evidence>
<feature type="compositionally biased region" description="Gly residues" evidence="1">
    <location>
        <begin position="52"/>
        <end position="61"/>
    </location>
</feature>